<dbReference type="SUPFAM" id="SSF53850">
    <property type="entry name" value="Periplasmic binding protein-like II"/>
    <property type="match status" value="1"/>
</dbReference>
<keyword evidence="4 5" id="KW-0732">Signal</keyword>
<dbReference type="PIRSF" id="PIRSF002741">
    <property type="entry name" value="MppA"/>
    <property type="match status" value="1"/>
</dbReference>
<keyword evidence="8" id="KW-1185">Reference proteome</keyword>
<dbReference type="InterPro" id="IPR030678">
    <property type="entry name" value="Peptide/Ni-bd"/>
</dbReference>
<dbReference type="InterPro" id="IPR000914">
    <property type="entry name" value="SBP_5_dom"/>
</dbReference>
<evidence type="ECO:0000256" key="1">
    <source>
        <dbReference type="ARBA" id="ARBA00004196"/>
    </source>
</evidence>
<name>A0A6P2C6X1_9ACTN</name>
<feature type="chain" id="PRO_5038400960" evidence="5">
    <location>
        <begin position="21"/>
        <end position="577"/>
    </location>
</feature>
<dbReference type="GO" id="GO:0015833">
    <property type="term" value="P:peptide transport"/>
    <property type="evidence" value="ECO:0007669"/>
    <property type="project" value="TreeGrafter"/>
</dbReference>
<dbReference type="Proteomes" id="UP000460272">
    <property type="component" value="Unassembled WGS sequence"/>
</dbReference>
<comment type="similarity">
    <text evidence="2">Belongs to the bacterial solute-binding protein 5 family.</text>
</comment>
<dbReference type="PANTHER" id="PTHR30290:SF10">
    <property type="entry name" value="PERIPLASMIC OLIGOPEPTIDE-BINDING PROTEIN-RELATED"/>
    <property type="match status" value="1"/>
</dbReference>
<evidence type="ECO:0000256" key="5">
    <source>
        <dbReference type="SAM" id="SignalP"/>
    </source>
</evidence>
<feature type="domain" description="Solute-binding protein family 5" evidence="6">
    <location>
        <begin position="104"/>
        <end position="487"/>
    </location>
</feature>
<evidence type="ECO:0000256" key="4">
    <source>
        <dbReference type="ARBA" id="ARBA00022729"/>
    </source>
</evidence>
<keyword evidence="3" id="KW-0813">Transport</keyword>
<dbReference type="PANTHER" id="PTHR30290">
    <property type="entry name" value="PERIPLASMIC BINDING COMPONENT OF ABC TRANSPORTER"/>
    <property type="match status" value="1"/>
</dbReference>
<accession>A0A6P2C6X1</accession>
<protein>
    <submittedName>
        <fullName evidence="7">ABC transporter substrate-binding protein</fullName>
    </submittedName>
</protein>
<evidence type="ECO:0000256" key="3">
    <source>
        <dbReference type="ARBA" id="ARBA00022448"/>
    </source>
</evidence>
<dbReference type="OrthoDB" id="9046151at2"/>
<dbReference type="GO" id="GO:0030313">
    <property type="term" value="C:cell envelope"/>
    <property type="evidence" value="ECO:0007669"/>
    <property type="project" value="UniProtKB-SubCell"/>
</dbReference>
<dbReference type="Gene3D" id="3.10.105.10">
    <property type="entry name" value="Dipeptide-binding Protein, Domain 3"/>
    <property type="match status" value="1"/>
</dbReference>
<feature type="signal peptide" evidence="5">
    <location>
        <begin position="1"/>
        <end position="20"/>
    </location>
</feature>
<comment type="subcellular location">
    <subcellularLocation>
        <location evidence="1">Cell envelope</location>
    </subcellularLocation>
</comment>
<dbReference type="PROSITE" id="PS51257">
    <property type="entry name" value="PROKAR_LIPOPROTEIN"/>
    <property type="match status" value="1"/>
</dbReference>
<dbReference type="InterPro" id="IPR039424">
    <property type="entry name" value="SBP_5"/>
</dbReference>
<sequence>MKHHRTAAALASVAVLSAIAACSSGGGASSSPSASASGSASSSAPAAAGYNAAHAGGTLHLVANAAGGTLDPQINYTLQYWQLYQATYDGLLAFQKVSGQASFQVVPDLAAAMPTVTDGGKTYTFKLRSGIKFSNGQPVTTKDVVASFERIFKVSSPTAGTFYNGIVGADACLKTPATCDLPKGVVADPATSTVVIHLTAPDPEFEYKLSVPHATILPASTPGKDQGSTPIPGTGAYYFASYDPNRQLVLKRNPYFKQWSAAAEPQGYPDEIIQTFGLTVEDEVTAVENGQADWIFDPLPADRLGEIGTKYASQAHVNTLTAMFYAPMNANIAPFNNVKAREAVNWAIDRSAMVKIYGGSNLASPACTFLPPGFPGHVDFCDYTASGGATWTAPDLAKAKQLVKESGTAGQTVGVVVQSDDVNKQLGEYLQSVLNQIGYKAVLKPISPNIQFTYIQNTNNKVQISISSWYQDYPAASDFLHVLLSCASFHPGSDSSINIAGFCDKGIDAQMDAALKTERTSLTQANTMWGQIDKAVMEQAPVAPLFTPKLIDFTSSRVGNYEFSKQFYMLVDQLWVK</sequence>
<evidence type="ECO:0000313" key="7">
    <source>
        <dbReference type="EMBL" id="TVZ05273.1"/>
    </source>
</evidence>
<evidence type="ECO:0000259" key="6">
    <source>
        <dbReference type="Pfam" id="PF00496"/>
    </source>
</evidence>
<organism evidence="7 8">
    <name type="scientific">Trebonia kvetii</name>
    <dbReference type="NCBI Taxonomy" id="2480626"/>
    <lineage>
        <taxon>Bacteria</taxon>
        <taxon>Bacillati</taxon>
        <taxon>Actinomycetota</taxon>
        <taxon>Actinomycetes</taxon>
        <taxon>Streptosporangiales</taxon>
        <taxon>Treboniaceae</taxon>
        <taxon>Trebonia</taxon>
    </lineage>
</organism>
<dbReference type="GO" id="GO:0042597">
    <property type="term" value="C:periplasmic space"/>
    <property type="evidence" value="ECO:0007669"/>
    <property type="project" value="UniProtKB-ARBA"/>
</dbReference>
<dbReference type="GO" id="GO:0043190">
    <property type="term" value="C:ATP-binding cassette (ABC) transporter complex"/>
    <property type="evidence" value="ECO:0007669"/>
    <property type="project" value="InterPro"/>
</dbReference>
<proteinExistence type="inferred from homology"/>
<dbReference type="AlphaFoldDB" id="A0A6P2C6X1"/>
<dbReference type="RefSeq" id="WP_145852976.1">
    <property type="nucleotide sequence ID" value="NZ_RPFW01000002.1"/>
</dbReference>
<evidence type="ECO:0000256" key="2">
    <source>
        <dbReference type="ARBA" id="ARBA00005695"/>
    </source>
</evidence>
<reference evidence="7 8" key="1">
    <citation type="submission" date="2018-11" db="EMBL/GenBank/DDBJ databases">
        <title>Trebonia kvetii gen.nov., sp.nov., a novel acidophilic actinobacterium, and proposal of the new actinobacterial family Treboniaceae fam. nov.</title>
        <authorList>
            <person name="Rapoport D."/>
            <person name="Sagova-Mareckova M."/>
            <person name="Sedlacek I."/>
            <person name="Provaznik J."/>
            <person name="Kralova S."/>
            <person name="Pavlinic D."/>
            <person name="Benes V."/>
            <person name="Kopecky J."/>
        </authorList>
    </citation>
    <scope>NUCLEOTIDE SEQUENCE [LARGE SCALE GENOMIC DNA]</scope>
    <source>
        <strain evidence="7 8">15Tr583</strain>
    </source>
</reference>
<dbReference type="Gene3D" id="3.40.190.10">
    <property type="entry name" value="Periplasmic binding protein-like II"/>
    <property type="match status" value="1"/>
</dbReference>
<dbReference type="CDD" id="cd08506">
    <property type="entry name" value="PBP2_clavulanate_OppA2"/>
    <property type="match status" value="1"/>
</dbReference>
<dbReference type="GO" id="GO:1904680">
    <property type="term" value="F:peptide transmembrane transporter activity"/>
    <property type="evidence" value="ECO:0007669"/>
    <property type="project" value="TreeGrafter"/>
</dbReference>
<dbReference type="EMBL" id="RPFW01000002">
    <property type="protein sequence ID" value="TVZ05273.1"/>
    <property type="molecule type" value="Genomic_DNA"/>
</dbReference>
<dbReference type="Pfam" id="PF00496">
    <property type="entry name" value="SBP_bac_5"/>
    <property type="match status" value="1"/>
</dbReference>
<gene>
    <name evidence="7" type="ORF">EAS64_11865</name>
</gene>
<evidence type="ECO:0000313" key="8">
    <source>
        <dbReference type="Proteomes" id="UP000460272"/>
    </source>
</evidence>
<comment type="caution">
    <text evidence="7">The sequence shown here is derived from an EMBL/GenBank/DDBJ whole genome shotgun (WGS) entry which is preliminary data.</text>
</comment>